<sequence length="401" mass="43491" precursor="true">MPPQSEFEVTNCDLKLLIKKNQVHVRVNLNHVVSSLNNDKMNIKLYTLNLLKTITLTLLTTTLYAQTKPSRTHIGLIYPLSSNGKHAPLDSNTFSLNLIAGVSAAEDGFTLAGVTNVIHHSAKGVQIAGFSNHIGQKAQGVRVAGFMNLSGESEGASVAGFLNKADDMKSAQVAGFMNLAKKSDGFQVAGFANIAHDINGTQIAGFMNKAKNTSSQIAGFMNIAKKVKGVQVAAFLNIADSSDYPIGFINLIKNGEKSIAVTVDDNLTTLISFRSGGRILYGILGIGYNFRNKKEIYAAEAGMGAHVYTSQAFRLNLELTGLTLQNFKAGEYFKSSLRILPAFKITPHLEIFGGPTFNYVNTNTEEGRKLTEKFISKWESKNGNRIQGIYAGYTAGVQYVF</sequence>
<name>A0A127VD35_9SPHI</name>
<dbReference type="PATRIC" id="fig|188932.3.peg.2430"/>
<dbReference type="EMBL" id="CP014504">
    <property type="protein sequence ID" value="AMP99215.1"/>
    <property type="molecule type" value="Genomic_DNA"/>
</dbReference>
<accession>A0A127VD35</accession>
<gene>
    <name evidence="1" type="ORF">AY601_2321</name>
</gene>
<dbReference type="KEGG" id="pcm:AY601_2321"/>
<dbReference type="Proteomes" id="UP000071561">
    <property type="component" value="Chromosome"/>
</dbReference>
<keyword evidence="2" id="KW-1185">Reference proteome</keyword>
<evidence type="ECO:0000313" key="1">
    <source>
        <dbReference type="EMBL" id="AMP99215.1"/>
    </source>
</evidence>
<reference evidence="1 2" key="1">
    <citation type="submission" date="2016-03" db="EMBL/GenBank/DDBJ databases">
        <title>Complete genome sequence of Pedobacter cryoconitis PAMC 27485.</title>
        <authorList>
            <person name="Lee J."/>
            <person name="Kim O.-S."/>
        </authorList>
    </citation>
    <scope>NUCLEOTIDE SEQUENCE [LARGE SCALE GENOMIC DNA]</scope>
    <source>
        <strain evidence="1 2">PAMC 27485</strain>
    </source>
</reference>
<proteinExistence type="predicted"/>
<protein>
    <submittedName>
        <fullName evidence="1">Uncharacterized protein</fullName>
    </submittedName>
</protein>
<dbReference type="AlphaFoldDB" id="A0A127VD35"/>
<evidence type="ECO:0000313" key="2">
    <source>
        <dbReference type="Proteomes" id="UP000071561"/>
    </source>
</evidence>
<organism evidence="1 2">
    <name type="scientific">Pedobacter cryoconitis</name>
    <dbReference type="NCBI Taxonomy" id="188932"/>
    <lineage>
        <taxon>Bacteria</taxon>
        <taxon>Pseudomonadati</taxon>
        <taxon>Bacteroidota</taxon>
        <taxon>Sphingobacteriia</taxon>
        <taxon>Sphingobacteriales</taxon>
        <taxon>Sphingobacteriaceae</taxon>
        <taxon>Pedobacter</taxon>
    </lineage>
</organism>